<accession>A0A7Y0E165</accession>
<dbReference type="PANTHER" id="PTHR42850:SF4">
    <property type="entry name" value="ZINC-DEPENDENT ENDOPOLYPHOSPHATASE"/>
    <property type="match status" value="1"/>
</dbReference>
<dbReference type="Gene3D" id="3.60.21.10">
    <property type="match status" value="1"/>
</dbReference>
<dbReference type="GO" id="GO:0110154">
    <property type="term" value="P:RNA decapping"/>
    <property type="evidence" value="ECO:0007669"/>
    <property type="project" value="TreeGrafter"/>
</dbReference>
<dbReference type="InterPro" id="IPR050126">
    <property type="entry name" value="Ap4A_hydrolase"/>
</dbReference>
<dbReference type="SUPFAM" id="SSF56300">
    <property type="entry name" value="Metallo-dependent phosphatases"/>
    <property type="match status" value="1"/>
</dbReference>
<dbReference type="PANTHER" id="PTHR42850">
    <property type="entry name" value="METALLOPHOSPHOESTERASE"/>
    <property type="match status" value="1"/>
</dbReference>
<dbReference type="CDD" id="cd00144">
    <property type="entry name" value="MPP_PPP_family"/>
    <property type="match status" value="1"/>
</dbReference>
<dbReference type="GO" id="GO:0016791">
    <property type="term" value="F:phosphatase activity"/>
    <property type="evidence" value="ECO:0007669"/>
    <property type="project" value="TreeGrafter"/>
</dbReference>
<dbReference type="AlphaFoldDB" id="A0A7Y0E165"/>
<evidence type="ECO:0000313" key="3">
    <source>
        <dbReference type="Proteomes" id="UP000539372"/>
    </source>
</evidence>
<organism evidence="2 3">
    <name type="scientific">Pacificispira spongiicola</name>
    <dbReference type="NCBI Taxonomy" id="2729598"/>
    <lineage>
        <taxon>Bacteria</taxon>
        <taxon>Pseudomonadati</taxon>
        <taxon>Pseudomonadota</taxon>
        <taxon>Alphaproteobacteria</taxon>
        <taxon>Rhodospirillales</taxon>
        <taxon>Rhodospirillaceae</taxon>
        <taxon>Pacificispira</taxon>
    </lineage>
</organism>
<gene>
    <name evidence="2" type="ORF">HH303_12190</name>
</gene>
<reference evidence="2 3" key="1">
    <citation type="submission" date="2020-04" db="EMBL/GenBank/DDBJ databases">
        <title>Rhodospirillaceae bacterium KN72 isolated from deep sea.</title>
        <authorList>
            <person name="Zhang D.-C."/>
        </authorList>
    </citation>
    <scope>NUCLEOTIDE SEQUENCE [LARGE SCALE GENOMIC DNA]</scope>
    <source>
        <strain evidence="2 3">KN72</strain>
    </source>
</reference>
<dbReference type="InterPro" id="IPR006186">
    <property type="entry name" value="Ser/Thr-sp_prot-phosphatase"/>
</dbReference>
<sequence length="249" mass="27677">MASFRIPDGLRVIAFGDIHGHLEALNRLLTRLRENRLEDQRGLHDRYIFLGDYVDRGPDSAGVIDRLIELGGTGLDCIFLRGNHESLFYRYLVSEDLRMGDSWMANGGVETLASYGVTLPRDLPPEEALAVGLAEARKTVPKAHVDFLGSLRPSHREGDYFFTHAGVRPGVALDDQDPEDLMWIRGSFLTSTRDHGAMVVHGHTPERAPDIRDNRIGIDTGAGKGGYLTAAVFWSTERTFLHADPNSLR</sequence>
<comment type="caution">
    <text evidence="2">The sequence shown here is derived from an EMBL/GenBank/DDBJ whole genome shotgun (WGS) entry which is preliminary data.</text>
</comment>
<protein>
    <submittedName>
        <fullName evidence="2">Serine/threonine protein phosphatase</fullName>
    </submittedName>
</protein>
<dbReference type="Proteomes" id="UP000539372">
    <property type="component" value="Unassembled WGS sequence"/>
</dbReference>
<dbReference type="RefSeq" id="WP_169625596.1">
    <property type="nucleotide sequence ID" value="NZ_JABBNT010000003.1"/>
</dbReference>
<proteinExistence type="predicted"/>
<name>A0A7Y0E165_9PROT</name>
<dbReference type="GO" id="GO:0005737">
    <property type="term" value="C:cytoplasm"/>
    <property type="evidence" value="ECO:0007669"/>
    <property type="project" value="TreeGrafter"/>
</dbReference>
<dbReference type="PRINTS" id="PR00114">
    <property type="entry name" value="STPHPHTASE"/>
</dbReference>
<keyword evidence="3" id="KW-1185">Reference proteome</keyword>
<dbReference type="InterPro" id="IPR029052">
    <property type="entry name" value="Metallo-depent_PP-like"/>
</dbReference>
<evidence type="ECO:0000259" key="1">
    <source>
        <dbReference type="Pfam" id="PF00149"/>
    </source>
</evidence>
<dbReference type="GO" id="GO:0008803">
    <property type="term" value="F:bis(5'-nucleosyl)-tetraphosphatase (symmetrical) activity"/>
    <property type="evidence" value="ECO:0007669"/>
    <property type="project" value="TreeGrafter"/>
</dbReference>
<dbReference type="InterPro" id="IPR004843">
    <property type="entry name" value="Calcineurin-like_PHP"/>
</dbReference>
<dbReference type="EMBL" id="JABBNT010000003">
    <property type="protein sequence ID" value="NMM45243.1"/>
    <property type="molecule type" value="Genomic_DNA"/>
</dbReference>
<feature type="domain" description="Calcineurin-like phosphoesterase" evidence="1">
    <location>
        <begin position="10"/>
        <end position="205"/>
    </location>
</feature>
<evidence type="ECO:0000313" key="2">
    <source>
        <dbReference type="EMBL" id="NMM45243.1"/>
    </source>
</evidence>
<dbReference type="Pfam" id="PF00149">
    <property type="entry name" value="Metallophos"/>
    <property type="match status" value="1"/>
</dbReference>